<protein>
    <submittedName>
        <fullName evidence="3">Glutamine amidotransferase DUG3</fullName>
    </submittedName>
</protein>
<sequence>MCRFIVYKGAEPIQLSHLVTRPRHSITNQAFESKLRLPSSRPMNADGFGIGWYDPVLSEPTVHASGAAAHSHPHATGVESTPSSRPISPPLQLPIVPEGSSAAGPSTLRTGTPPALSPGGAVLPDPVEVAAQVADEARSAEVAALREREREIESERPCVFKSISPAWSNANLTRLAEKIRSPLVFAHVRASTMSGAPSEDNCHPWVFDRLMWMHNGEINAFPKIKRALQASLSEELFLYPSGYTDSEWAFMVFLSMLKDPHARSFTHRELSDAMMKTIKFINQLSKEAGITGPSLMNFVVSDGHTVVATRYISSRTSEASSLFFSSGTSFDEYEPAAGLYRMTKADKRERIIMIASEPLTFERADWVEVKTNMMVVITPKMNLLQIPIIDDYWVAPQDPASHSRSPDFAIKLGFGHGFAYDAALVA</sequence>
<feature type="region of interest" description="Disordered" evidence="2">
    <location>
        <begin position="64"/>
        <end position="123"/>
    </location>
</feature>
<keyword evidence="1 3" id="KW-0315">Glutamine amidotransferase</keyword>
<evidence type="ECO:0000256" key="1">
    <source>
        <dbReference type="ARBA" id="ARBA00022962"/>
    </source>
</evidence>
<dbReference type="Pfam" id="PF13230">
    <property type="entry name" value="GATase_4"/>
    <property type="match status" value="1"/>
</dbReference>
<dbReference type="SUPFAM" id="SSF56235">
    <property type="entry name" value="N-terminal nucleophile aminohydrolases (Ntn hydrolases)"/>
    <property type="match status" value="1"/>
</dbReference>
<dbReference type="CDD" id="cd01908">
    <property type="entry name" value="YafJ"/>
    <property type="match status" value="1"/>
</dbReference>
<evidence type="ECO:0000313" key="4">
    <source>
        <dbReference type="Proteomes" id="UP000827549"/>
    </source>
</evidence>
<name>A0AAF1BUB3_9TREE</name>
<dbReference type="GO" id="GO:0005737">
    <property type="term" value="C:cytoplasm"/>
    <property type="evidence" value="ECO:0007669"/>
    <property type="project" value="TreeGrafter"/>
</dbReference>
<keyword evidence="4" id="KW-1185">Reference proteome</keyword>
<proteinExistence type="predicted"/>
<organism evidence="3 4">
    <name type="scientific">Vanrija pseudolonga</name>
    <dbReference type="NCBI Taxonomy" id="143232"/>
    <lineage>
        <taxon>Eukaryota</taxon>
        <taxon>Fungi</taxon>
        <taxon>Dikarya</taxon>
        <taxon>Basidiomycota</taxon>
        <taxon>Agaricomycotina</taxon>
        <taxon>Tremellomycetes</taxon>
        <taxon>Trichosporonales</taxon>
        <taxon>Trichosporonaceae</taxon>
        <taxon>Vanrija</taxon>
    </lineage>
</organism>
<dbReference type="PANTHER" id="PTHR43187">
    <property type="entry name" value="GLUTAMINE AMIDOTRANSFERASE DUG3-RELATED"/>
    <property type="match status" value="1"/>
</dbReference>
<dbReference type="InterPro" id="IPR026869">
    <property type="entry name" value="EgtC-like"/>
</dbReference>
<evidence type="ECO:0000313" key="3">
    <source>
        <dbReference type="EMBL" id="WOO85843.1"/>
    </source>
</evidence>
<dbReference type="AlphaFoldDB" id="A0AAF1BUB3"/>
<dbReference type="RefSeq" id="XP_062631869.1">
    <property type="nucleotide sequence ID" value="XM_062775885.1"/>
</dbReference>
<dbReference type="GO" id="GO:0008242">
    <property type="term" value="F:omega peptidase activity"/>
    <property type="evidence" value="ECO:0007669"/>
    <property type="project" value="TreeGrafter"/>
</dbReference>
<dbReference type="Proteomes" id="UP000827549">
    <property type="component" value="Chromosome 7"/>
</dbReference>
<dbReference type="GO" id="GO:0006751">
    <property type="term" value="P:glutathione catabolic process"/>
    <property type="evidence" value="ECO:0007669"/>
    <property type="project" value="TreeGrafter"/>
</dbReference>
<dbReference type="EMBL" id="CP086720">
    <property type="protein sequence ID" value="WOO85843.1"/>
    <property type="molecule type" value="Genomic_DNA"/>
</dbReference>
<evidence type="ECO:0000256" key="2">
    <source>
        <dbReference type="SAM" id="MobiDB-lite"/>
    </source>
</evidence>
<gene>
    <name evidence="3" type="primary">DUG3</name>
    <name evidence="3" type="ORF">LOC62_07G009330</name>
</gene>
<dbReference type="InterPro" id="IPR052373">
    <property type="entry name" value="Gamma-glu_amide_hydrolase"/>
</dbReference>
<accession>A0AAF1BUB3</accession>
<dbReference type="Gene3D" id="3.60.20.10">
    <property type="entry name" value="Glutamine Phosphoribosylpyrophosphate, subunit 1, domain 1"/>
    <property type="match status" value="1"/>
</dbReference>
<reference evidence="3" key="1">
    <citation type="submission" date="2023-10" db="EMBL/GenBank/DDBJ databases">
        <authorList>
            <person name="Noh H."/>
        </authorList>
    </citation>
    <scope>NUCLEOTIDE SEQUENCE</scope>
    <source>
        <strain evidence="3">DUCC4014</strain>
    </source>
</reference>
<dbReference type="GeneID" id="87812493"/>
<dbReference type="PANTHER" id="PTHR43187:SF1">
    <property type="entry name" value="GLUTAMINE AMIDOTRANSFERASE DUG3-RELATED"/>
    <property type="match status" value="1"/>
</dbReference>
<dbReference type="InterPro" id="IPR029055">
    <property type="entry name" value="Ntn_hydrolases_N"/>
</dbReference>
<dbReference type="GO" id="GO:0061672">
    <property type="term" value="C:glutathione hydrolase complex"/>
    <property type="evidence" value="ECO:0007669"/>
    <property type="project" value="TreeGrafter"/>
</dbReference>